<dbReference type="SUPFAM" id="SSF51126">
    <property type="entry name" value="Pectin lyase-like"/>
    <property type="match status" value="1"/>
</dbReference>
<dbReference type="PANTHER" id="PTHR41339">
    <property type="entry name" value="LIPL48"/>
    <property type="match status" value="1"/>
</dbReference>
<dbReference type="AlphaFoldDB" id="A0A1T5AHM1"/>
<reference evidence="2 3" key="1">
    <citation type="submission" date="2017-02" db="EMBL/GenBank/DDBJ databases">
        <authorList>
            <person name="Peterson S.W."/>
        </authorList>
    </citation>
    <scope>NUCLEOTIDE SEQUENCE [LARGE SCALE GENOMIC DNA]</scope>
    <source>
        <strain evidence="2 3">DSM 22899</strain>
    </source>
</reference>
<name>A0A1T5AHM1_9SPHI</name>
<proteinExistence type="predicted"/>
<dbReference type="OrthoDB" id="1521716at2"/>
<gene>
    <name evidence="2" type="ORF">SAMN05660226_00773</name>
</gene>
<dbReference type="EMBL" id="FUYS01000002">
    <property type="protein sequence ID" value="SKB34488.1"/>
    <property type="molecule type" value="Genomic_DNA"/>
</dbReference>
<accession>A0A1T5AHM1</accession>
<evidence type="ECO:0008006" key="4">
    <source>
        <dbReference type="Google" id="ProtNLM"/>
    </source>
</evidence>
<dbReference type="InterPro" id="IPR011050">
    <property type="entry name" value="Pectin_lyase_fold/virulence"/>
</dbReference>
<evidence type="ECO:0000313" key="2">
    <source>
        <dbReference type="EMBL" id="SKB34488.1"/>
    </source>
</evidence>
<protein>
    <recommendedName>
        <fullName evidence="4">Right handed beta helix region</fullName>
    </recommendedName>
</protein>
<dbReference type="RefSeq" id="WP_079715517.1">
    <property type="nucleotide sequence ID" value="NZ_FUYS01000002.1"/>
</dbReference>
<keyword evidence="3" id="KW-1185">Reference proteome</keyword>
<feature type="chain" id="PRO_5012933667" description="Right handed beta helix region" evidence="1">
    <location>
        <begin position="22"/>
        <end position="415"/>
    </location>
</feature>
<keyword evidence="1" id="KW-0732">Signal</keyword>
<organism evidence="2 3">
    <name type="scientific">Parapedobacter luteus</name>
    <dbReference type="NCBI Taxonomy" id="623280"/>
    <lineage>
        <taxon>Bacteria</taxon>
        <taxon>Pseudomonadati</taxon>
        <taxon>Bacteroidota</taxon>
        <taxon>Sphingobacteriia</taxon>
        <taxon>Sphingobacteriales</taxon>
        <taxon>Sphingobacteriaceae</taxon>
        <taxon>Parapedobacter</taxon>
    </lineage>
</organism>
<dbReference type="STRING" id="623280.SAMN05660226_00773"/>
<dbReference type="Proteomes" id="UP000190541">
    <property type="component" value="Unassembled WGS sequence"/>
</dbReference>
<sequence>MKKLFLPFLTVFALGFATSCSDDDDPAPDPGNEGEEIVKQGVLTENETWTADNIYILDGRVVVGEGVTLTIEAGTIIKGEEGQETLASALIVDQGGRLIANGTAERPIIFTSIQDNIQIGQTAGTNLTEDDFGLWGGVIILGRAPISVTGGNLTAQIEGIPANEPYGQYGGDDPDDNSGSLQFVSIRHGGITIGQDNEINGLTLGGVGAGTTISNIEVVGNQDDGIEWFGGTVNASNLLVWAQQDDGLDVDQAYSGTISNAVVIQGGSEPGFALELDGPEGETLPTTAPFTIENVTVIGNSESDIIADLRDGVLCNLNNILVHGVNANAWVRVNGADSQAELVNDRIAFSNWEVVLAEGATIDGLIAANDRVALPAASASKFTNNVTAITSADEASVGANLSVFSWTYAASKGAY</sequence>
<feature type="signal peptide" evidence="1">
    <location>
        <begin position="1"/>
        <end position="21"/>
    </location>
</feature>
<dbReference type="PROSITE" id="PS51257">
    <property type="entry name" value="PROKAR_LIPOPROTEIN"/>
    <property type="match status" value="1"/>
</dbReference>
<evidence type="ECO:0000256" key="1">
    <source>
        <dbReference type="SAM" id="SignalP"/>
    </source>
</evidence>
<dbReference type="PANTHER" id="PTHR41339:SF1">
    <property type="entry name" value="SECRETED PROTEIN"/>
    <property type="match status" value="1"/>
</dbReference>
<evidence type="ECO:0000313" key="3">
    <source>
        <dbReference type="Proteomes" id="UP000190541"/>
    </source>
</evidence>